<sequence length="87" mass="10174">MNLIALHFGYLICMSYGWALPEYKYEFLLSDLIPMQPPCRFWLKSYPFTLVVPKIISDDEVLQACSFRARCCSILLLERLLLDLPNL</sequence>
<comment type="caution">
    <text evidence="2">The sequence shown here is derived from an EMBL/GenBank/DDBJ whole genome shotgun (WGS) entry which is preliminary data.</text>
</comment>
<proteinExistence type="predicted"/>
<feature type="chain" id="PRO_5042855877" description="Secreted protein" evidence="1">
    <location>
        <begin position="20"/>
        <end position="87"/>
    </location>
</feature>
<gene>
    <name evidence="2" type="ORF">VNO77_07923</name>
</gene>
<name>A0AAN9QTL3_CANGL</name>
<reference evidence="2 3" key="1">
    <citation type="submission" date="2024-01" db="EMBL/GenBank/DDBJ databases">
        <title>The genomes of 5 underutilized Papilionoideae crops provide insights into root nodulation and disease resistanc.</title>
        <authorList>
            <person name="Jiang F."/>
        </authorList>
    </citation>
    <scope>NUCLEOTIDE SEQUENCE [LARGE SCALE GENOMIC DNA]</scope>
    <source>
        <strain evidence="2">LVBAO_FW01</strain>
        <tissue evidence="2">Leaves</tissue>
    </source>
</reference>
<dbReference type="EMBL" id="JAYMYQ010000002">
    <property type="protein sequence ID" value="KAK7349970.1"/>
    <property type="molecule type" value="Genomic_DNA"/>
</dbReference>
<evidence type="ECO:0000256" key="1">
    <source>
        <dbReference type="SAM" id="SignalP"/>
    </source>
</evidence>
<evidence type="ECO:0000313" key="2">
    <source>
        <dbReference type="EMBL" id="KAK7349970.1"/>
    </source>
</evidence>
<feature type="signal peptide" evidence="1">
    <location>
        <begin position="1"/>
        <end position="19"/>
    </location>
</feature>
<keyword evidence="3" id="KW-1185">Reference proteome</keyword>
<evidence type="ECO:0008006" key="4">
    <source>
        <dbReference type="Google" id="ProtNLM"/>
    </source>
</evidence>
<organism evidence="2 3">
    <name type="scientific">Canavalia gladiata</name>
    <name type="common">Sword bean</name>
    <name type="synonym">Dolichos gladiatus</name>
    <dbReference type="NCBI Taxonomy" id="3824"/>
    <lineage>
        <taxon>Eukaryota</taxon>
        <taxon>Viridiplantae</taxon>
        <taxon>Streptophyta</taxon>
        <taxon>Embryophyta</taxon>
        <taxon>Tracheophyta</taxon>
        <taxon>Spermatophyta</taxon>
        <taxon>Magnoliopsida</taxon>
        <taxon>eudicotyledons</taxon>
        <taxon>Gunneridae</taxon>
        <taxon>Pentapetalae</taxon>
        <taxon>rosids</taxon>
        <taxon>fabids</taxon>
        <taxon>Fabales</taxon>
        <taxon>Fabaceae</taxon>
        <taxon>Papilionoideae</taxon>
        <taxon>50 kb inversion clade</taxon>
        <taxon>NPAAA clade</taxon>
        <taxon>indigoferoid/millettioid clade</taxon>
        <taxon>Phaseoleae</taxon>
        <taxon>Canavalia</taxon>
    </lineage>
</organism>
<dbReference type="AlphaFoldDB" id="A0AAN9QTL3"/>
<accession>A0AAN9QTL3</accession>
<dbReference type="Proteomes" id="UP001367508">
    <property type="component" value="Unassembled WGS sequence"/>
</dbReference>
<protein>
    <recommendedName>
        <fullName evidence="4">Secreted protein</fullName>
    </recommendedName>
</protein>
<keyword evidence="1" id="KW-0732">Signal</keyword>
<evidence type="ECO:0000313" key="3">
    <source>
        <dbReference type="Proteomes" id="UP001367508"/>
    </source>
</evidence>